<keyword evidence="1" id="KW-0812">Transmembrane</keyword>
<evidence type="ECO:0000313" key="2">
    <source>
        <dbReference type="EMBL" id="ABU73520.1"/>
    </source>
</evidence>
<dbReference type="EMBL" id="CP000790">
    <property type="protein sequence ID" value="ABU73520.1"/>
    <property type="molecule type" value="Genomic_DNA"/>
</dbReference>
<accession>A7N444</accession>
<proteinExistence type="predicted"/>
<dbReference type="PATRIC" id="fig|338187.36.peg.4496"/>
<dbReference type="Proteomes" id="UP000008152">
    <property type="component" value="Chromosome II"/>
</dbReference>
<dbReference type="AlphaFoldDB" id="A7N444"/>
<keyword evidence="1" id="KW-0472">Membrane</keyword>
<organism evidence="2 3">
    <name type="scientific">Vibrio campbellii (strain ATCC BAA-1116)</name>
    <dbReference type="NCBI Taxonomy" id="2902295"/>
    <lineage>
        <taxon>Bacteria</taxon>
        <taxon>Pseudomonadati</taxon>
        <taxon>Pseudomonadota</taxon>
        <taxon>Gammaproteobacteria</taxon>
        <taxon>Vibrionales</taxon>
        <taxon>Vibrionaceae</taxon>
        <taxon>Vibrio</taxon>
    </lineage>
</organism>
<name>A7N444_VIBC1</name>
<evidence type="ECO:0000313" key="3">
    <source>
        <dbReference type="Proteomes" id="UP000008152"/>
    </source>
</evidence>
<gene>
    <name evidence="2" type="ordered locus">VIBHAR_05617</name>
</gene>
<reference evidence="2 3" key="1">
    <citation type="submission" date="2007-08" db="EMBL/GenBank/DDBJ databases">
        <authorList>
            <consortium name="The Vibrio harveyi Genome Sequencing Project"/>
            <person name="Bassler B."/>
            <person name="Clifton S.W."/>
            <person name="Fulton L."/>
            <person name="Delehaunty K."/>
            <person name="Fronick C."/>
            <person name="Harrison M."/>
            <person name="Markivic C."/>
            <person name="Fulton R."/>
            <person name="Tin-Wollam A.-M."/>
            <person name="Shah N."/>
            <person name="Pepin K."/>
            <person name="Nash W."/>
            <person name="Thiruvilangam P."/>
            <person name="Bhonagiri V."/>
            <person name="Waters C."/>
            <person name="Tu K.C."/>
            <person name="Irgon J."/>
            <person name="Wilson R.K."/>
        </authorList>
    </citation>
    <scope>NUCLEOTIDE SEQUENCE [LARGE SCALE GENOMIC DNA]</scope>
    <source>
        <strain evidence="3">ATCC BAA-1116 / BB120</strain>
    </source>
</reference>
<protein>
    <submittedName>
        <fullName evidence="2">Uncharacterized protein</fullName>
    </submittedName>
</protein>
<feature type="transmembrane region" description="Helical" evidence="1">
    <location>
        <begin position="55"/>
        <end position="76"/>
    </location>
</feature>
<evidence type="ECO:0000256" key="1">
    <source>
        <dbReference type="SAM" id="Phobius"/>
    </source>
</evidence>
<dbReference type="KEGG" id="vha:VIBHAR_05617"/>
<keyword evidence="1" id="KW-1133">Transmembrane helix</keyword>
<sequence>MPYEVRTEYDLMSALSQEALSDIVSALKDELTVDGLDVPLIALKQTRRGSQYFDLVGYVTSAAIGGIIGNGASAFAKEAFKQLSKRISELPNMLPGAMEKSRVKRERIEPTYNAFDVSSKKELEEVVEERKKLKKEQLH</sequence>